<comment type="caution">
    <text evidence="2">The sequence shown here is derived from an EMBL/GenBank/DDBJ whole genome shotgun (WGS) entry which is preliminary data.</text>
</comment>
<evidence type="ECO:0000313" key="2">
    <source>
        <dbReference type="EMBL" id="GAY75672.1"/>
    </source>
</evidence>
<dbReference type="InterPro" id="IPR000182">
    <property type="entry name" value="GNAT_dom"/>
</dbReference>
<dbReference type="Gene3D" id="3.40.630.30">
    <property type="match status" value="1"/>
</dbReference>
<accession>A0A4Y1Z9D9</accession>
<protein>
    <submittedName>
        <fullName evidence="2">Acetyltransferase, GNAT family</fullName>
    </submittedName>
</protein>
<evidence type="ECO:0000259" key="1">
    <source>
        <dbReference type="PROSITE" id="PS51186"/>
    </source>
</evidence>
<dbReference type="CDD" id="cd04301">
    <property type="entry name" value="NAT_SF"/>
    <property type="match status" value="1"/>
</dbReference>
<gene>
    <name evidence="2" type="ORF">NBRC111894_1226</name>
</gene>
<name>A0A4Y1Z9D9_9BACL</name>
<feature type="domain" description="N-acetyltransferase" evidence="1">
    <location>
        <begin position="2"/>
        <end position="122"/>
    </location>
</feature>
<organism evidence="2 3">
    <name type="scientific">Sporolactobacillus inulinus</name>
    <dbReference type="NCBI Taxonomy" id="2078"/>
    <lineage>
        <taxon>Bacteria</taxon>
        <taxon>Bacillati</taxon>
        <taxon>Bacillota</taxon>
        <taxon>Bacilli</taxon>
        <taxon>Bacillales</taxon>
        <taxon>Sporolactobacillaceae</taxon>
        <taxon>Sporolactobacillus</taxon>
    </lineage>
</organism>
<sequence length="122" mass="14068">MVTFRVLTAEDAEQYQKLRLEALIKNPEAFASDFDTERSKTISQIRDDLSKKHVMTVGGFDGEKLVAIASLDREKLPKMEHRANLTSVYVSDEYRGQRLSKRIINYIIEQVKNRGLAKFICM</sequence>
<dbReference type="AlphaFoldDB" id="A0A4Y1Z9D9"/>
<evidence type="ECO:0000313" key="3">
    <source>
        <dbReference type="Proteomes" id="UP000319716"/>
    </source>
</evidence>
<dbReference type="Pfam" id="PF00583">
    <property type="entry name" value="Acetyltransf_1"/>
    <property type="match status" value="1"/>
</dbReference>
<proteinExistence type="predicted"/>
<dbReference type="GO" id="GO:0016747">
    <property type="term" value="F:acyltransferase activity, transferring groups other than amino-acyl groups"/>
    <property type="evidence" value="ECO:0007669"/>
    <property type="project" value="InterPro"/>
</dbReference>
<dbReference type="EMBL" id="BEXB01000007">
    <property type="protein sequence ID" value="GAY75672.1"/>
    <property type="molecule type" value="Genomic_DNA"/>
</dbReference>
<dbReference type="SUPFAM" id="SSF55729">
    <property type="entry name" value="Acyl-CoA N-acyltransferases (Nat)"/>
    <property type="match status" value="1"/>
</dbReference>
<reference evidence="2 3" key="1">
    <citation type="submission" date="2017-11" db="EMBL/GenBank/DDBJ databases">
        <title>Draft Genome Sequence of Sporolactobacillus inulinus NBRC 111894 Isolated from Koso, a Japanese Sugar-Vegetable Fermented Beverage.</title>
        <authorList>
            <person name="Chiou T.Y."/>
            <person name="Oshima K."/>
            <person name="Suda W."/>
            <person name="Hattori M."/>
            <person name="Takahashi T."/>
        </authorList>
    </citation>
    <scope>NUCLEOTIDE SEQUENCE [LARGE SCALE GENOMIC DNA]</scope>
    <source>
        <strain evidence="2 3">NBRC111894</strain>
    </source>
</reference>
<dbReference type="PROSITE" id="PS51186">
    <property type="entry name" value="GNAT"/>
    <property type="match status" value="1"/>
</dbReference>
<keyword evidence="2" id="KW-0808">Transferase</keyword>
<dbReference type="Proteomes" id="UP000319716">
    <property type="component" value="Unassembled WGS sequence"/>
</dbReference>
<dbReference type="InterPro" id="IPR016181">
    <property type="entry name" value="Acyl_CoA_acyltransferase"/>
</dbReference>